<dbReference type="InterPro" id="IPR017642">
    <property type="entry name" value="DNA_S_mod_DndB"/>
</dbReference>
<dbReference type="RefSeq" id="WP_015263692.1">
    <property type="nucleotide sequence ID" value="NC_019903.1"/>
</dbReference>
<dbReference type="AlphaFoldDB" id="L0FCQ8"/>
<dbReference type="Proteomes" id="UP000010797">
    <property type="component" value="Chromosome"/>
</dbReference>
<dbReference type="OrthoDB" id="9789139at2"/>
<protein>
    <submittedName>
        <fullName evidence="1">DGQHR domain-containing protein</fullName>
    </submittedName>
</protein>
<dbReference type="EMBL" id="CP003344">
    <property type="protein sequence ID" value="AGA70733.1"/>
    <property type="molecule type" value="Genomic_DNA"/>
</dbReference>
<dbReference type="CDD" id="cd16413">
    <property type="entry name" value="DGQHR_domain"/>
    <property type="match status" value="1"/>
</dbReference>
<organism evidence="1 2">
    <name type="scientific">Desulfitobacterium dichloroeliminans (strain LMG P-21439 / DCA1)</name>
    <dbReference type="NCBI Taxonomy" id="871963"/>
    <lineage>
        <taxon>Bacteria</taxon>
        <taxon>Bacillati</taxon>
        <taxon>Bacillota</taxon>
        <taxon>Clostridia</taxon>
        <taxon>Eubacteriales</taxon>
        <taxon>Desulfitobacteriaceae</taxon>
        <taxon>Desulfitobacterium</taxon>
    </lineage>
</organism>
<name>L0FCQ8_DESDL</name>
<keyword evidence="2" id="KW-1185">Reference proteome</keyword>
<dbReference type="HOGENOM" id="CLU_365137_0_0_9"/>
<dbReference type="STRING" id="871963.Desdi_3339"/>
<dbReference type="eggNOG" id="ENOG5033GFK">
    <property type="taxonomic scope" value="Bacteria"/>
</dbReference>
<accession>L0FCQ8</accession>
<gene>
    <name evidence="1" type="ordered locus">Desdi_3339</name>
</gene>
<evidence type="ECO:0000313" key="1">
    <source>
        <dbReference type="EMBL" id="AGA70733.1"/>
    </source>
</evidence>
<dbReference type="InterPro" id="IPR017601">
    <property type="entry name" value="DGQHR-contain_dom"/>
</dbReference>
<evidence type="ECO:0000313" key="2">
    <source>
        <dbReference type="Proteomes" id="UP000010797"/>
    </source>
</evidence>
<dbReference type="KEGG" id="ddl:Desdi_3339"/>
<proteinExistence type="predicted"/>
<reference evidence="2" key="1">
    <citation type="submission" date="2012-02" db="EMBL/GenBank/DDBJ databases">
        <title>Complete sequence of Desulfitobacterium dichloroeliminans LMG P-21439.</title>
        <authorList>
            <person name="Lucas S."/>
            <person name="Han J."/>
            <person name="Lapidus A."/>
            <person name="Cheng J.-F."/>
            <person name="Goodwin L."/>
            <person name="Pitluck S."/>
            <person name="Peters L."/>
            <person name="Ovchinnikova G."/>
            <person name="Teshima H."/>
            <person name="Detter J.C."/>
            <person name="Han C."/>
            <person name="Tapia R."/>
            <person name="Land M."/>
            <person name="Hauser L."/>
            <person name="Kyrpides N."/>
            <person name="Ivanova N."/>
            <person name="Pagani I."/>
            <person name="Kruse T."/>
            <person name="de Vos W.M."/>
            <person name="Boon N."/>
            <person name="Smidt H."/>
            <person name="Woyke T."/>
        </authorList>
    </citation>
    <scope>NUCLEOTIDE SEQUENCE [LARGE SCALE GENOMIC DNA]</scope>
    <source>
        <strain evidence="2">LMG P-21439 / DCA1</strain>
    </source>
</reference>
<sequence length="768" mass="88971">MTDWGKIVSGKELLTAKQERCKTYITRKERQIALPELIEEGWTEFKSYKDPKYVGVKKDKRFDEVFEDRVWMLFANLGFTDMNRDRSFKMQYDFQNPDITQQIDIFAADEETVIIIECKASETVKDGAFKKPIEAFYGQMDGLRKEVLKEFPGRKVKFIWATHNYIMSRADLNKLNEWNIAYFSNAVVDYYIELVKHIGTSARYQLLGNLFANQEIKNMENKIPAIQGKMGGYTYYSFSIEPEKLLKISYVLHRNEANKNMMPTYQRLIKKKRLKDIKNFVDSEGYFPNSLIISIDTGGKDVQFDISPTRVEGSLSKLGILHLPKKYRSAYIIDGQHRLYGYSDSRYASTNSIPVVAFVDLDRKEQIKLFMDINENQKAVSKSLRVTLNSDMFWDSTDYNEQRQALRSKIAQMLGEEETSPLLGRVAIGEDEKASIKCITVQAIQAALKKCQFFSTFGKKNIIIKDGTFDVGTNQDTLDIFYPFLEECLKYVKSLLENEWEKGESNSGILTINRGIQGVIRVINDIVNHLVEAHQMFPKIDKTSKLVDEVRYYLDPLVDFFINLSIEQRKELKSVFGGGADTKFWRTFQKAISDQRADFNPEGLKRYWEDEAKTYNESSRKYLIEIEKIVKDIVAHHLEKARGEKWLIVGLPKLVYLKAKKEADEQTYENIASGLSSEAISIWDCVNLNDCREIVINGRNWSEIFDNIITRPEEVKVHGGKEAKTEWINRLFTISNKLIKANYSVTKDEYDFINGIYKWLLTNSQGDT</sequence>
<dbReference type="Pfam" id="PF14072">
    <property type="entry name" value="DndB"/>
    <property type="match status" value="1"/>
</dbReference>
<dbReference type="NCBIfam" id="TIGR03187">
    <property type="entry name" value="DGQHR"/>
    <property type="match status" value="1"/>
</dbReference>